<keyword evidence="1" id="KW-0479">Metal-binding</keyword>
<dbReference type="STRING" id="218851.A0A2G5C6P1"/>
<reference evidence="3 4" key="1">
    <citation type="submission" date="2017-09" db="EMBL/GenBank/DDBJ databases">
        <title>WGS assembly of Aquilegia coerulea Goldsmith.</title>
        <authorList>
            <person name="Hodges S."/>
            <person name="Kramer E."/>
            <person name="Nordborg M."/>
            <person name="Tomkins J."/>
            <person name="Borevitz J."/>
            <person name="Derieg N."/>
            <person name="Yan J."/>
            <person name="Mihaltcheva S."/>
            <person name="Hayes R.D."/>
            <person name="Rokhsar D."/>
        </authorList>
    </citation>
    <scope>NUCLEOTIDE SEQUENCE [LARGE SCALE GENOMIC DNA]</scope>
    <source>
        <strain evidence="4">cv. Goldsmith</strain>
    </source>
</reference>
<dbReference type="SUPFAM" id="SSF54593">
    <property type="entry name" value="Glyoxalase/Bleomycin resistance protein/Dihydroxybiphenyl dioxygenase"/>
    <property type="match status" value="2"/>
</dbReference>
<dbReference type="InterPro" id="IPR018146">
    <property type="entry name" value="Glyoxalase_1_CS"/>
</dbReference>
<organism evidence="3 4">
    <name type="scientific">Aquilegia coerulea</name>
    <name type="common">Rocky mountain columbine</name>
    <dbReference type="NCBI Taxonomy" id="218851"/>
    <lineage>
        <taxon>Eukaryota</taxon>
        <taxon>Viridiplantae</taxon>
        <taxon>Streptophyta</taxon>
        <taxon>Embryophyta</taxon>
        <taxon>Tracheophyta</taxon>
        <taxon>Spermatophyta</taxon>
        <taxon>Magnoliopsida</taxon>
        <taxon>Ranunculales</taxon>
        <taxon>Ranunculaceae</taxon>
        <taxon>Thalictroideae</taxon>
        <taxon>Aquilegia</taxon>
    </lineage>
</organism>
<dbReference type="GO" id="GO:0046872">
    <property type="term" value="F:metal ion binding"/>
    <property type="evidence" value="ECO:0007669"/>
    <property type="project" value="UniProtKB-KW"/>
</dbReference>
<dbReference type="OrthoDB" id="16820at2759"/>
<evidence type="ECO:0000259" key="2">
    <source>
        <dbReference type="PROSITE" id="PS51819"/>
    </source>
</evidence>
<dbReference type="Pfam" id="PF00903">
    <property type="entry name" value="Glyoxalase"/>
    <property type="match status" value="2"/>
</dbReference>
<evidence type="ECO:0000256" key="1">
    <source>
        <dbReference type="ARBA" id="ARBA00022723"/>
    </source>
</evidence>
<dbReference type="InParanoid" id="A0A2G5C6P1"/>
<sequence length="288" mass="33064">MAAGKQVFNPDTLLEWPQKDNRRFLNALYIVPNLDKSIKFCIDSLGMQLLRKIDVPEEKYASAFVDESHFVLEMRYNYGVDGMDSQDGFGHFGITTQDVRKMVEDIRAKDGVIIRERGTLNGEDSFNSVVAYVENSGYTYKLIERDPTPEPLCQVMLRVTNLDRSIKFYEKVLGMKLLRKTVNRVYKYNKAIMGYADEYKTTVLELTYLYGVTEYYKRKGYTQLTVSTDDVFRSAEAAKLVIEELGGKITCQPGLNTKVTSFMDPDGWTTVLVDKEDIMKEFGKLRVD</sequence>
<dbReference type="PROSITE" id="PS00934">
    <property type="entry name" value="GLYOXALASE_I_1"/>
    <property type="match status" value="1"/>
</dbReference>
<dbReference type="Gene3D" id="3.10.180.10">
    <property type="entry name" value="2,3-Dihydroxybiphenyl 1,2-Dioxygenase, domain 1"/>
    <property type="match status" value="2"/>
</dbReference>
<dbReference type="PANTHER" id="PTHR46036">
    <property type="entry name" value="LACTOYLGLUTATHIONE LYASE"/>
    <property type="match status" value="1"/>
</dbReference>
<dbReference type="GO" id="GO:0004462">
    <property type="term" value="F:lactoylglutathione lyase activity"/>
    <property type="evidence" value="ECO:0007669"/>
    <property type="project" value="InterPro"/>
</dbReference>
<dbReference type="InterPro" id="IPR029068">
    <property type="entry name" value="Glyas_Bleomycin-R_OHBP_Dase"/>
</dbReference>
<dbReference type="Proteomes" id="UP000230069">
    <property type="component" value="Unassembled WGS sequence"/>
</dbReference>
<proteinExistence type="predicted"/>
<protein>
    <recommendedName>
        <fullName evidence="2">VOC domain-containing protein</fullName>
    </recommendedName>
</protein>
<gene>
    <name evidence="3" type="ORF">AQUCO_08500023v1</name>
</gene>
<accession>A0A2G5C6P1</accession>
<evidence type="ECO:0000313" key="3">
    <source>
        <dbReference type="EMBL" id="PIA26936.1"/>
    </source>
</evidence>
<dbReference type="PROSITE" id="PS51819">
    <property type="entry name" value="VOC"/>
    <property type="match status" value="2"/>
</dbReference>
<name>A0A2G5C6P1_AQUCA</name>
<feature type="domain" description="VOC" evidence="2">
    <location>
        <begin position="23"/>
        <end position="145"/>
    </location>
</feature>
<evidence type="ECO:0000313" key="4">
    <source>
        <dbReference type="Proteomes" id="UP000230069"/>
    </source>
</evidence>
<keyword evidence="4" id="KW-1185">Reference proteome</keyword>
<dbReference type="GO" id="GO:0005737">
    <property type="term" value="C:cytoplasm"/>
    <property type="evidence" value="ECO:0007669"/>
    <property type="project" value="TreeGrafter"/>
</dbReference>
<dbReference type="InterPro" id="IPR004360">
    <property type="entry name" value="Glyas_Fos-R_dOase_dom"/>
</dbReference>
<feature type="domain" description="VOC" evidence="2">
    <location>
        <begin position="151"/>
        <end position="275"/>
    </location>
</feature>
<dbReference type="EMBL" id="KZ305102">
    <property type="protein sequence ID" value="PIA26936.1"/>
    <property type="molecule type" value="Genomic_DNA"/>
</dbReference>
<dbReference type="AlphaFoldDB" id="A0A2G5C6P1"/>
<dbReference type="GO" id="GO:0019243">
    <property type="term" value="P:methylglyoxal catabolic process to D-lactate via S-lactoyl-glutathione"/>
    <property type="evidence" value="ECO:0007669"/>
    <property type="project" value="TreeGrafter"/>
</dbReference>
<dbReference type="InterPro" id="IPR037523">
    <property type="entry name" value="VOC_core"/>
</dbReference>
<dbReference type="PANTHER" id="PTHR46036:SF2">
    <property type="entry name" value="LACTOYLGLUTATHIONE LYASE GLX1"/>
    <property type="match status" value="1"/>
</dbReference>